<organism evidence="1">
    <name type="scientific">marine sediment metagenome</name>
    <dbReference type="NCBI Taxonomy" id="412755"/>
    <lineage>
        <taxon>unclassified sequences</taxon>
        <taxon>metagenomes</taxon>
        <taxon>ecological metagenomes</taxon>
    </lineage>
</organism>
<feature type="non-terminal residue" evidence="1">
    <location>
        <position position="82"/>
    </location>
</feature>
<proteinExistence type="predicted"/>
<accession>X0Y657</accession>
<evidence type="ECO:0000313" key="1">
    <source>
        <dbReference type="EMBL" id="GAG44178.1"/>
    </source>
</evidence>
<protein>
    <submittedName>
        <fullName evidence="1">Uncharacterized protein</fullName>
    </submittedName>
</protein>
<comment type="caution">
    <text evidence="1">The sequence shown here is derived from an EMBL/GenBank/DDBJ whole genome shotgun (WGS) entry which is preliminary data.</text>
</comment>
<dbReference type="AlphaFoldDB" id="X0Y657"/>
<sequence>MAVIAGLQDFRQEGVPADIGVFQFPAAVLVFDFTFSGTRYFCVIRAGTLGWILVDYGIDLATATNNAFGALTAGRTWKEKVV</sequence>
<name>X0Y657_9ZZZZ</name>
<dbReference type="EMBL" id="BARS01051314">
    <property type="protein sequence ID" value="GAG44178.1"/>
    <property type="molecule type" value="Genomic_DNA"/>
</dbReference>
<gene>
    <name evidence="1" type="ORF">S01H1_76459</name>
</gene>
<reference evidence="1" key="1">
    <citation type="journal article" date="2014" name="Front. Microbiol.">
        <title>High frequency of phylogenetically diverse reductive dehalogenase-homologous genes in deep subseafloor sedimentary metagenomes.</title>
        <authorList>
            <person name="Kawai M."/>
            <person name="Futagami T."/>
            <person name="Toyoda A."/>
            <person name="Takaki Y."/>
            <person name="Nishi S."/>
            <person name="Hori S."/>
            <person name="Arai W."/>
            <person name="Tsubouchi T."/>
            <person name="Morono Y."/>
            <person name="Uchiyama I."/>
            <person name="Ito T."/>
            <person name="Fujiyama A."/>
            <person name="Inagaki F."/>
            <person name="Takami H."/>
        </authorList>
    </citation>
    <scope>NUCLEOTIDE SEQUENCE</scope>
    <source>
        <strain evidence="1">Expedition CK06-06</strain>
    </source>
</reference>